<dbReference type="PANTHER" id="PTHR46797:SF1">
    <property type="entry name" value="METHYLPHOSPHONATE SYNTHASE"/>
    <property type="match status" value="1"/>
</dbReference>
<reference evidence="4" key="1">
    <citation type="submission" date="2017-06" db="EMBL/GenBank/DDBJ databases">
        <authorList>
            <person name="Varghese N."/>
            <person name="Submissions S."/>
        </authorList>
    </citation>
    <scope>NUCLEOTIDE SEQUENCE [LARGE SCALE GENOMIC DNA]</scope>
    <source>
        <strain evidence="4">DSM 27993</strain>
    </source>
</reference>
<dbReference type="SMART" id="SM00530">
    <property type="entry name" value="HTH_XRE"/>
    <property type="match status" value="1"/>
</dbReference>
<dbReference type="Gene3D" id="1.10.260.40">
    <property type="entry name" value="lambda repressor-like DNA-binding domains"/>
    <property type="match status" value="1"/>
</dbReference>
<proteinExistence type="predicted"/>
<dbReference type="EMBL" id="FZNX01000004">
    <property type="protein sequence ID" value="SNR68374.1"/>
    <property type="molecule type" value="Genomic_DNA"/>
</dbReference>
<organism evidence="3 4">
    <name type="scientific">Lutibacter flavus</name>
    <dbReference type="NCBI Taxonomy" id="691689"/>
    <lineage>
        <taxon>Bacteria</taxon>
        <taxon>Pseudomonadati</taxon>
        <taxon>Bacteroidota</taxon>
        <taxon>Flavobacteriia</taxon>
        <taxon>Flavobacteriales</taxon>
        <taxon>Flavobacteriaceae</taxon>
        <taxon>Lutibacter</taxon>
    </lineage>
</organism>
<sequence>METKTEKILLRRIGNKLRALRNENNLSQFDLSIEAGIPKNQVGRIERAEINTTVITLHKIAKVFKIDIKYFFD</sequence>
<dbReference type="InterPro" id="IPR001387">
    <property type="entry name" value="Cro/C1-type_HTH"/>
</dbReference>
<evidence type="ECO:0000259" key="2">
    <source>
        <dbReference type="PROSITE" id="PS50943"/>
    </source>
</evidence>
<dbReference type="Proteomes" id="UP000198412">
    <property type="component" value="Unassembled WGS sequence"/>
</dbReference>
<dbReference type="PANTHER" id="PTHR46797">
    <property type="entry name" value="HTH-TYPE TRANSCRIPTIONAL REGULATOR"/>
    <property type="match status" value="1"/>
</dbReference>
<protein>
    <submittedName>
        <fullName evidence="3">DNA-binding transcriptional regulator, XRE-family HTH domain</fullName>
    </submittedName>
</protein>
<keyword evidence="1 3" id="KW-0238">DNA-binding</keyword>
<evidence type="ECO:0000313" key="3">
    <source>
        <dbReference type="EMBL" id="SNR68374.1"/>
    </source>
</evidence>
<dbReference type="InterPro" id="IPR010982">
    <property type="entry name" value="Lambda_DNA-bd_dom_sf"/>
</dbReference>
<name>A0A238YCP5_9FLAO</name>
<dbReference type="OrthoDB" id="680346at2"/>
<dbReference type="AlphaFoldDB" id="A0A238YCP5"/>
<dbReference type="GO" id="GO:0003700">
    <property type="term" value="F:DNA-binding transcription factor activity"/>
    <property type="evidence" value="ECO:0007669"/>
    <property type="project" value="TreeGrafter"/>
</dbReference>
<dbReference type="SUPFAM" id="SSF47413">
    <property type="entry name" value="lambda repressor-like DNA-binding domains"/>
    <property type="match status" value="1"/>
</dbReference>
<dbReference type="CDD" id="cd00093">
    <property type="entry name" value="HTH_XRE"/>
    <property type="match status" value="1"/>
</dbReference>
<evidence type="ECO:0000313" key="4">
    <source>
        <dbReference type="Proteomes" id="UP000198412"/>
    </source>
</evidence>
<gene>
    <name evidence="3" type="ORF">SAMN04488111_2445</name>
</gene>
<dbReference type="InterPro" id="IPR050807">
    <property type="entry name" value="TransReg_Diox_bact_type"/>
</dbReference>
<evidence type="ECO:0000256" key="1">
    <source>
        <dbReference type="ARBA" id="ARBA00023125"/>
    </source>
</evidence>
<dbReference type="GO" id="GO:0005829">
    <property type="term" value="C:cytosol"/>
    <property type="evidence" value="ECO:0007669"/>
    <property type="project" value="TreeGrafter"/>
</dbReference>
<dbReference type="Pfam" id="PF01381">
    <property type="entry name" value="HTH_3"/>
    <property type="match status" value="1"/>
</dbReference>
<dbReference type="PROSITE" id="PS50943">
    <property type="entry name" value="HTH_CROC1"/>
    <property type="match status" value="1"/>
</dbReference>
<dbReference type="RefSeq" id="WP_089378732.1">
    <property type="nucleotide sequence ID" value="NZ_FZNX01000004.1"/>
</dbReference>
<dbReference type="GO" id="GO:0003677">
    <property type="term" value="F:DNA binding"/>
    <property type="evidence" value="ECO:0007669"/>
    <property type="project" value="UniProtKB-KW"/>
</dbReference>
<accession>A0A238YCP5</accession>
<keyword evidence="4" id="KW-1185">Reference proteome</keyword>
<feature type="domain" description="HTH cro/C1-type" evidence="2">
    <location>
        <begin position="17"/>
        <end position="71"/>
    </location>
</feature>